<dbReference type="AlphaFoldDB" id="A0A7I9WE78"/>
<sequence length="60" mass="6340">MTSHTAHPSHFACWIAGYALMAGLATTDAGGDRQSARGRQDFTEGDITELKTSDLDANNG</sequence>
<reference evidence="2 3" key="1">
    <citation type="journal article" date="2019" name="Emerg. Microbes Infect.">
        <title>Comprehensive subspecies identification of 175 nontuberculous mycobacteria species based on 7547 genomic profiles.</title>
        <authorList>
            <person name="Matsumoto Y."/>
            <person name="Kinjo T."/>
            <person name="Motooka D."/>
            <person name="Nabeya D."/>
            <person name="Jung N."/>
            <person name="Uechi K."/>
            <person name="Horii T."/>
            <person name="Iida T."/>
            <person name="Fujita J."/>
            <person name="Nakamura S."/>
        </authorList>
    </citation>
    <scope>NUCLEOTIDE SEQUENCE [LARGE SCALE GENOMIC DNA]</scope>
    <source>
        <strain evidence="2 3">JCM 6377</strain>
    </source>
</reference>
<feature type="compositionally biased region" description="Basic and acidic residues" evidence="1">
    <location>
        <begin position="30"/>
        <end position="54"/>
    </location>
</feature>
<comment type="caution">
    <text evidence="2">The sequence shown here is derived from an EMBL/GenBank/DDBJ whole genome shotgun (WGS) entry which is preliminary data.</text>
</comment>
<dbReference type="RefSeq" id="WP_133119102.1">
    <property type="nucleotide sequence ID" value="NZ_BLKS01000004.1"/>
</dbReference>
<proteinExistence type="predicted"/>
<evidence type="ECO:0000313" key="2">
    <source>
        <dbReference type="EMBL" id="GFG55566.1"/>
    </source>
</evidence>
<accession>A0A7I9WE78</accession>
<evidence type="ECO:0000313" key="3">
    <source>
        <dbReference type="Proteomes" id="UP000465302"/>
    </source>
</evidence>
<feature type="region of interest" description="Disordered" evidence="1">
    <location>
        <begin position="28"/>
        <end position="60"/>
    </location>
</feature>
<protein>
    <submittedName>
        <fullName evidence="2">Uncharacterized protein</fullName>
    </submittedName>
</protein>
<evidence type="ECO:0000256" key="1">
    <source>
        <dbReference type="SAM" id="MobiDB-lite"/>
    </source>
</evidence>
<name>A0A7I9WE78_MYCAG</name>
<gene>
    <name evidence="2" type="ORF">MAGR_70070</name>
</gene>
<organism evidence="2 3">
    <name type="scientific">Mycolicibacterium agri</name>
    <name type="common">Mycobacterium agri</name>
    <dbReference type="NCBI Taxonomy" id="36811"/>
    <lineage>
        <taxon>Bacteria</taxon>
        <taxon>Bacillati</taxon>
        <taxon>Actinomycetota</taxon>
        <taxon>Actinomycetes</taxon>
        <taxon>Mycobacteriales</taxon>
        <taxon>Mycobacteriaceae</taxon>
        <taxon>Mycolicibacterium</taxon>
    </lineage>
</organism>
<dbReference type="EMBL" id="BLKS01000004">
    <property type="protein sequence ID" value="GFG55566.1"/>
    <property type="molecule type" value="Genomic_DNA"/>
</dbReference>
<dbReference type="Proteomes" id="UP000465302">
    <property type="component" value="Unassembled WGS sequence"/>
</dbReference>